<organism evidence="1 2">
    <name type="scientific">Niabella ginsengisoli</name>
    <dbReference type="NCBI Taxonomy" id="522298"/>
    <lineage>
        <taxon>Bacteria</taxon>
        <taxon>Pseudomonadati</taxon>
        <taxon>Bacteroidota</taxon>
        <taxon>Chitinophagia</taxon>
        <taxon>Chitinophagales</taxon>
        <taxon>Chitinophagaceae</taxon>
        <taxon>Niabella</taxon>
    </lineage>
</organism>
<comment type="caution">
    <text evidence="1">The sequence shown here is derived from an EMBL/GenBank/DDBJ whole genome shotgun (WGS) entry which is preliminary data.</text>
</comment>
<evidence type="ECO:0000313" key="2">
    <source>
        <dbReference type="Proteomes" id="UP001202248"/>
    </source>
</evidence>
<accession>A0ABS9SGK9</accession>
<dbReference type="RefSeq" id="WP_240826870.1">
    <property type="nucleotide sequence ID" value="NZ_JAKWBL010000001.1"/>
</dbReference>
<evidence type="ECO:0008006" key="3">
    <source>
        <dbReference type="Google" id="ProtNLM"/>
    </source>
</evidence>
<gene>
    <name evidence="1" type="ORF">MKP09_05985</name>
</gene>
<protein>
    <recommendedName>
        <fullName evidence="3">VCBS repeat-containing protein</fullName>
    </recommendedName>
</protein>
<dbReference type="Proteomes" id="UP001202248">
    <property type="component" value="Unassembled WGS sequence"/>
</dbReference>
<evidence type="ECO:0000313" key="1">
    <source>
        <dbReference type="EMBL" id="MCH5597485.1"/>
    </source>
</evidence>
<dbReference type="EMBL" id="JAKWBL010000001">
    <property type="protein sequence ID" value="MCH5597485.1"/>
    <property type="molecule type" value="Genomic_DNA"/>
</dbReference>
<sequence>MSKIEDYEKILLSLLLFQIVVSCGQKQSKPAMDAAASPPTDTTSLWVDYRIGELPPEGYYDAFDSIIRKWNIRYQRTEGGCEATPSEKQQHEAGNEKYFRQLEAKFGKDWRQQFDAEVKKLDSLLVVQKQLRAIGEEIQGDFDGDGKLEFAKAVKVKEGQGNPVEDGTPDEYEIQFSNHKLKPIKAGCCDIRLVNEGDLNNDGSNEFSIFQAPMNGCTYTMTTYSYSNKSWKQIVKPFLCQPLAMI</sequence>
<name>A0ABS9SGK9_9BACT</name>
<keyword evidence="2" id="KW-1185">Reference proteome</keyword>
<reference evidence="1 2" key="1">
    <citation type="submission" date="2022-02" db="EMBL/GenBank/DDBJ databases">
        <authorList>
            <person name="Min J."/>
        </authorList>
    </citation>
    <scope>NUCLEOTIDE SEQUENCE [LARGE SCALE GENOMIC DNA]</scope>
    <source>
        <strain evidence="1 2">GR10-1</strain>
    </source>
</reference>
<proteinExistence type="predicted"/>
<dbReference type="PROSITE" id="PS51257">
    <property type="entry name" value="PROKAR_LIPOPROTEIN"/>
    <property type="match status" value="1"/>
</dbReference>